<dbReference type="InterPro" id="IPR000462">
    <property type="entry name" value="CDP-OH_P_trans"/>
</dbReference>
<evidence type="ECO:0000313" key="5">
    <source>
        <dbReference type="Proteomes" id="UP001157069"/>
    </source>
</evidence>
<evidence type="ECO:0000256" key="2">
    <source>
        <dbReference type="RuleBase" id="RU003750"/>
    </source>
</evidence>
<feature type="transmembrane region" description="Helical" evidence="3">
    <location>
        <begin position="82"/>
        <end position="102"/>
    </location>
</feature>
<keyword evidence="5" id="KW-1185">Reference proteome</keyword>
<dbReference type="Gene3D" id="1.20.120.1760">
    <property type="match status" value="1"/>
</dbReference>
<dbReference type="EMBL" id="BSVA01000001">
    <property type="protein sequence ID" value="GMA92778.1"/>
    <property type="molecule type" value="Genomic_DNA"/>
</dbReference>
<feature type="transmembrane region" description="Helical" evidence="3">
    <location>
        <begin position="150"/>
        <end position="172"/>
    </location>
</feature>
<dbReference type="PROSITE" id="PS00379">
    <property type="entry name" value="CDP_ALCOHOL_P_TRANSF"/>
    <property type="match status" value="1"/>
</dbReference>
<dbReference type="InterPro" id="IPR043130">
    <property type="entry name" value="CDP-OH_PTrfase_TM_dom"/>
</dbReference>
<comment type="caution">
    <text evidence="4">The sequence shown here is derived from an EMBL/GenBank/DDBJ whole genome shotgun (WGS) entry which is preliminary data.</text>
</comment>
<keyword evidence="3" id="KW-0472">Membrane</keyword>
<reference evidence="5" key="1">
    <citation type="journal article" date="2019" name="Int. J. Syst. Evol. Microbiol.">
        <title>The Global Catalogue of Microorganisms (GCM) 10K type strain sequencing project: providing services to taxonomists for standard genome sequencing and annotation.</title>
        <authorList>
            <consortium name="The Broad Institute Genomics Platform"/>
            <consortium name="The Broad Institute Genome Sequencing Center for Infectious Disease"/>
            <person name="Wu L."/>
            <person name="Ma J."/>
        </authorList>
    </citation>
    <scope>NUCLEOTIDE SEQUENCE [LARGE SCALE GENOMIC DNA]</scope>
    <source>
        <strain evidence="5">NBRC 108755</strain>
    </source>
</reference>
<comment type="similarity">
    <text evidence="2">Belongs to the CDP-alcohol phosphatidyltransferase class-I family.</text>
</comment>
<dbReference type="RefSeq" id="WP_284301545.1">
    <property type="nucleotide sequence ID" value="NZ_BSVA01000001.1"/>
</dbReference>
<keyword evidence="3" id="KW-1133">Transmembrane helix</keyword>
<dbReference type="Pfam" id="PF01066">
    <property type="entry name" value="CDP-OH_P_transf"/>
    <property type="match status" value="1"/>
</dbReference>
<evidence type="ECO:0000313" key="4">
    <source>
        <dbReference type="EMBL" id="GMA92778.1"/>
    </source>
</evidence>
<feature type="transmembrane region" description="Helical" evidence="3">
    <location>
        <begin position="193"/>
        <end position="216"/>
    </location>
</feature>
<keyword evidence="1 2" id="KW-0808">Transferase</keyword>
<dbReference type="InterPro" id="IPR048254">
    <property type="entry name" value="CDP_ALCOHOL_P_TRANSF_CS"/>
</dbReference>
<sequence>MAAAGVLENARRPGFRETLGRMSAAQKPGRGAPPYSRWINRRMGRVIAAAAFTVGATPNAVTGVSALFTASAIAIIALVSPVWWLGLLVAALLVLGYAFDAADGQLARVRGGGSRAGEWLDHMVDVTKTCLLHIAVLVSLARFGGAPGEAFLLVPLGYLTVSVVLFFGMMLVDQLRRSVAESVAAQPRSGSGLLQTLVALPTDYGIVCLAFVLFGWRDAFLVAYTLLFAAHTLVLLAVLAKWWRELRALDARSAAARKA</sequence>
<keyword evidence="3" id="KW-0812">Transmembrane</keyword>
<accession>A0ABQ6JZI9</accession>
<evidence type="ECO:0000256" key="1">
    <source>
        <dbReference type="ARBA" id="ARBA00022679"/>
    </source>
</evidence>
<protein>
    <submittedName>
        <fullName evidence="4">CDP-alcohol phosphatidyltransferase</fullName>
    </submittedName>
</protein>
<feature type="transmembrane region" description="Helical" evidence="3">
    <location>
        <begin position="222"/>
        <end position="243"/>
    </location>
</feature>
<name>A0ABQ6JZI9_9MICO</name>
<organism evidence="4 5">
    <name type="scientific">Homoserinibacter gongjuensis</name>
    <dbReference type="NCBI Taxonomy" id="1162968"/>
    <lineage>
        <taxon>Bacteria</taxon>
        <taxon>Bacillati</taxon>
        <taxon>Actinomycetota</taxon>
        <taxon>Actinomycetes</taxon>
        <taxon>Micrococcales</taxon>
        <taxon>Microbacteriaceae</taxon>
        <taxon>Homoserinibacter</taxon>
    </lineage>
</organism>
<proteinExistence type="inferred from homology"/>
<evidence type="ECO:0000256" key="3">
    <source>
        <dbReference type="SAM" id="Phobius"/>
    </source>
</evidence>
<dbReference type="Proteomes" id="UP001157069">
    <property type="component" value="Unassembled WGS sequence"/>
</dbReference>
<feature type="transmembrane region" description="Helical" evidence="3">
    <location>
        <begin position="46"/>
        <end position="76"/>
    </location>
</feature>
<gene>
    <name evidence="4" type="ORF">GCM10025869_33070</name>
</gene>